<proteinExistence type="predicted"/>
<dbReference type="EMBL" id="CAJOBR010074304">
    <property type="protein sequence ID" value="CAF5108338.1"/>
    <property type="molecule type" value="Genomic_DNA"/>
</dbReference>
<organism evidence="2 4">
    <name type="scientific">Rotaria socialis</name>
    <dbReference type="NCBI Taxonomy" id="392032"/>
    <lineage>
        <taxon>Eukaryota</taxon>
        <taxon>Metazoa</taxon>
        <taxon>Spiralia</taxon>
        <taxon>Gnathifera</taxon>
        <taxon>Rotifera</taxon>
        <taxon>Eurotatoria</taxon>
        <taxon>Bdelloidea</taxon>
        <taxon>Philodinida</taxon>
        <taxon>Philodinidae</taxon>
        <taxon>Rotaria</taxon>
    </lineage>
</organism>
<gene>
    <name evidence="2" type="ORF">QYT958_LOCUS45251</name>
    <name evidence="3" type="ORF">QYT958_LOCUS47931</name>
</gene>
<feature type="non-terminal residue" evidence="2">
    <location>
        <position position="1"/>
    </location>
</feature>
<evidence type="ECO:0000313" key="3">
    <source>
        <dbReference type="EMBL" id="CAF5143549.1"/>
    </source>
</evidence>
<dbReference type="EMBL" id="CAJOBR010092981">
    <property type="protein sequence ID" value="CAF5143549.1"/>
    <property type="molecule type" value="Genomic_DNA"/>
</dbReference>
<evidence type="ECO:0000313" key="4">
    <source>
        <dbReference type="Proteomes" id="UP000663848"/>
    </source>
</evidence>
<dbReference type="InterPro" id="IPR035647">
    <property type="entry name" value="EFG_III/V"/>
</dbReference>
<accession>A0A822ENL3</accession>
<dbReference type="Pfam" id="PF00679">
    <property type="entry name" value="EFG_C"/>
    <property type="match status" value="1"/>
</dbReference>
<dbReference type="Gene3D" id="3.30.70.240">
    <property type="match status" value="1"/>
</dbReference>
<dbReference type="SUPFAM" id="SSF54980">
    <property type="entry name" value="EF-G C-terminal domain-like"/>
    <property type="match status" value="1"/>
</dbReference>
<feature type="domain" description="Elongation factor EFG" evidence="1">
    <location>
        <begin position="1"/>
        <end position="40"/>
    </location>
</feature>
<protein>
    <recommendedName>
        <fullName evidence="1">Elongation factor EFG domain-containing protein</fullName>
    </recommendedName>
</protein>
<comment type="caution">
    <text evidence="2">The sequence shown here is derived from an EMBL/GenBank/DDBJ whole genome shotgun (WGS) entry which is preliminary data.</text>
</comment>
<dbReference type="InterPro" id="IPR000640">
    <property type="entry name" value="EFG_V-like"/>
</dbReference>
<evidence type="ECO:0000259" key="1">
    <source>
        <dbReference type="Pfam" id="PF00679"/>
    </source>
</evidence>
<dbReference type="AlphaFoldDB" id="A0A822ENL3"/>
<dbReference type="Proteomes" id="UP000663848">
    <property type="component" value="Unassembled WGS sequence"/>
</dbReference>
<feature type="non-terminal residue" evidence="2">
    <location>
        <position position="63"/>
    </location>
</feature>
<name>A0A822ENL3_9BILA</name>
<evidence type="ECO:0000313" key="2">
    <source>
        <dbReference type="EMBL" id="CAF5108338.1"/>
    </source>
</evidence>
<sequence>IPLNDMFGFSTDIRSHTQGKGEFSMEYVRYCPVRADMSNKIIQQYQQSLDQSQQQQQQQRRKN</sequence>
<reference evidence="2" key="1">
    <citation type="submission" date="2021-02" db="EMBL/GenBank/DDBJ databases">
        <authorList>
            <person name="Nowell W R."/>
        </authorList>
    </citation>
    <scope>NUCLEOTIDE SEQUENCE</scope>
</reference>